<evidence type="ECO:0000256" key="2">
    <source>
        <dbReference type="ARBA" id="ARBA00022763"/>
    </source>
</evidence>
<dbReference type="SMART" id="SM00278">
    <property type="entry name" value="HhH1"/>
    <property type="match status" value="2"/>
</dbReference>
<comment type="subcellular location">
    <subcellularLocation>
        <location evidence="6">Cytoplasm</location>
    </subcellularLocation>
</comment>
<evidence type="ECO:0000313" key="9">
    <source>
        <dbReference type="Proteomes" id="UP000256514"/>
    </source>
</evidence>
<feature type="domain" description="Helix-hairpin-helix DNA-binding motif class 1" evidence="7">
    <location>
        <begin position="109"/>
        <end position="128"/>
    </location>
</feature>
<dbReference type="GO" id="GO:0009379">
    <property type="term" value="C:Holliday junction helicase complex"/>
    <property type="evidence" value="ECO:0007669"/>
    <property type="project" value="InterPro"/>
</dbReference>
<keyword evidence="9" id="KW-1185">Reference proteome</keyword>
<accession>A0A3D8IPR8</accession>
<comment type="domain">
    <text evidence="6">Has three domains with a flexible linker between the domains II and III and assumes an 'L' shape. Domain III is highly mobile and contacts RuvB.</text>
</comment>
<dbReference type="Gene3D" id="2.40.50.140">
    <property type="entry name" value="Nucleic acid-binding proteins"/>
    <property type="match status" value="1"/>
</dbReference>
<dbReference type="InterPro" id="IPR000085">
    <property type="entry name" value="RuvA"/>
</dbReference>
<dbReference type="SUPFAM" id="SSF47781">
    <property type="entry name" value="RuvA domain 2-like"/>
    <property type="match status" value="1"/>
</dbReference>
<dbReference type="GO" id="GO:0000400">
    <property type="term" value="F:four-way junction DNA binding"/>
    <property type="evidence" value="ECO:0007669"/>
    <property type="project" value="UniProtKB-UniRule"/>
</dbReference>
<proteinExistence type="inferred from homology"/>
<keyword evidence="1 6" id="KW-0963">Cytoplasm</keyword>
<dbReference type="AlphaFoldDB" id="A0A3D8IPR8"/>
<comment type="function">
    <text evidence="6">The RuvA-RuvB-RuvC complex processes Holliday junction (HJ) DNA during genetic recombination and DNA repair, while the RuvA-RuvB complex plays an important role in the rescue of blocked DNA replication forks via replication fork reversal (RFR). RuvA specifically binds to HJ cruciform DNA, conferring on it an open structure. The RuvB hexamer acts as an ATP-dependent pump, pulling dsDNA into and through the RuvAB complex. HJ branch migration allows RuvC to scan DNA until it finds its consensus sequence, where it cleaves and resolves the cruciform DNA.</text>
</comment>
<evidence type="ECO:0000313" key="8">
    <source>
        <dbReference type="EMBL" id="RDU67202.1"/>
    </source>
</evidence>
<dbReference type="HAMAP" id="MF_00031">
    <property type="entry name" value="DNA_HJ_migration_RuvA"/>
    <property type="match status" value="1"/>
</dbReference>
<dbReference type="InterPro" id="IPR003583">
    <property type="entry name" value="Hlx-hairpin-Hlx_DNA-bd_motif"/>
</dbReference>
<dbReference type="Pfam" id="PF01330">
    <property type="entry name" value="RuvA_N"/>
    <property type="match status" value="1"/>
</dbReference>
<dbReference type="NCBIfam" id="TIGR00084">
    <property type="entry name" value="ruvA"/>
    <property type="match status" value="1"/>
</dbReference>
<evidence type="ECO:0000259" key="7">
    <source>
        <dbReference type="SMART" id="SM00278"/>
    </source>
</evidence>
<name>A0A3D8IPR8_9HELI</name>
<evidence type="ECO:0000256" key="4">
    <source>
        <dbReference type="ARBA" id="ARBA00023172"/>
    </source>
</evidence>
<keyword evidence="4 6" id="KW-0233">DNA recombination</keyword>
<comment type="subunit">
    <text evidence="6">Homotetramer. Forms an RuvA(8)-RuvB(12)-Holliday junction (HJ) complex. HJ DNA is sandwiched between 2 RuvA tetramers; dsDNA enters through RuvA and exits via RuvB. An RuvB hexamer assembles on each DNA strand where it exits the tetramer. Each RuvB hexamer is contacted by two RuvA subunits (via domain III) on 2 adjacent RuvB subunits; this complex drives branch migration. In the full resolvosome a probable DNA-RuvA(4)-RuvB(12)-RuvC(2) complex forms which resolves the HJ.</text>
</comment>
<dbReference type="Gene3D" id="1.10.8.10">
    <property type="entry name" value="DNA helicase RuvA subunit, C-terminal domain"/>
    <property type="match status" value="1"/>
</dbReference>
<dbReference type="RefSeq" id="WP_095627530.1">
    <property type="nucleotide sequence ID" value="NZ_NXLT01000003.1"/>
</dbReference>
<evidence type="ECO:0000256" key="5">
    <source>
        <dbReference type="ARBA" id="ARBA00023204"/>
    </source>
</evidence>
<comment type="caution">
    <text evidence="6">Lacks conserved residue(s) required for the propagation of feature annotation.</text>
</comment>
<protein>
    <recommendedName>
        <fullName evidence="6">Holliday junction branch migration complex subunit RuvA</fullName>
    </recommendedName>
</protein>
<comment type="similarity">
    <text evidence="6">Belongs to the RuvA family.</text>
</comment>
<dbReference type="GO" id="GO:0005737">
    <property type="term" value="C:cytoplasm"/>
    <property type="evidence" value="ECO:0007669"/>
    <property type="project" value="UniProtKB-SubCell"/>
</dbReference>
<evidence type="ECO:0000256" key="3">
    <source>
        <dbReference type="ARBA" id="ARBA00023125"/>
    </source>
</evidence>
<dbReference type="Proteomes" id="UP000256514">
    <property type="component" value="Unassembled WGS sequence"/>
</dbReference>
<keyword evidence="5 6" id="KW-0234">DNA repair</keyword>
<feature type="region of interest" description="Domain III" evidence="6">
    <location>
        <begin position="145"/>
        <end position="194"/>
    </location>
</feature>
<dbReference type="GO" id="GO:0006310">
    <property type="term" value="P:DNA recombination"/>
    <property type="evidence" value="ECO:0007669"/>
    <property type="project" value="UniProtKB-UniRule"/>
</dbReference>
<dbReference type="GO" id="GO:0048476">
    <property type="term" value="C:Holliday junction resolvase complex"/>
    <property type="evidence" value="ECO:0007669"/>
    <property type="project" value="UniProtKB-UniRule"/>
</dbReference>
<dbReference type="CDD" id="cd14332">
    <property type="entry name" value="UBA_RuvA_C"/>
    <property type="match status" value="1"/>
</dbReference>
<dbReference type="InterPro" id="IPR012340">
    <property type="entry name" value="NA-bd_OB-fold"/>
</dbReference>
<feature type="domain" description="Helix-hairpin-helix DNA-binding motif class 1" evidence="7">
    <location>
        <begin position="74"/>
        <end position="93"/>
    </location>
</feature>
<dbReference type="InterPro" id="IPR011114">
    <property type="entry name" value="RuvA_C"/>
</dbReference>
<keyword evidence="2 6" id="KW-0227">DNA damage</keyword>
<organism evidence="8 9">
    <name type="scientific">Helicobacter equorum</name>
    <dbReference type="NCBI Taxonomy" id="361872"/>
    <lineage>
        <taxon>Bacteria</taxon>
        <taxon>Pseudomonadati</taxon>
        <taxon>Campylobacterota</taxon>
        <taxon>Epsilonproteobacteria</taxon>
        <taxon>Campylobacterales</taxon>
        <taxon>Helicobacteraceae</taxon>
        <taxon>Helicobacter</taxon>
    </lineage>
</organism>
<reference evidence="8 9" key="1">
    <citation type="submission" date="2018-04" db="EMBL/GenBank/DDBJ databases">
        <title>Novel Campyloabacter and Helicobacter Species and Strains.</title>
        <authorList>
            <person name="Mannion A.J."/>
            <person name="Shen Z."/>
            <person name="Fox J.G."/>
        </authorList>
    </citation>
    <scope>NUCLEOTIDE SEQUENCE [LARGE SCALE GENOMIC DNA]</scope>
    <source>
        <strain evidence="8 9">MIT 12-6600</strain>
    </source>
</reference>
<evidence type="ECO:0000256" key="6">
    <source>
        <dbReference type="HAMAP-Rule" id="MF_00031"/>
    </source>
</evidence>
<sequence length="194" mass="21224">MIVALKGYIERLEPTFVELDVGGVVYGLGISIHTSMRLKDCLDTCVKVLCVQIIREDSQALFGFFDEVERLSFERLIKINGVGPKVALAILSTYTPQSFAKILEDKDIQALQRVPGIGAKGAGKIMVELAGFFTELIEDRVEKNTTNNIKHEAAQALESLGFKNADITNALKEVGDGEVADVVKEALKILGKKK</sequence>
<dbReference type="InterPro" id="IPR013849">
    <property type="entry name" value="DNA_helicase_Holl-junc_RuvA_I"/>
</dbReference>
<dbReference type="InterPro" id="IPR036267">
    <property type="entry name" value="RuvA_C_sf"/>
</dbReference>
<gene>
    <name evidence="6 8" type="primary">ruvA</name>
    <name evidence="8" type="ORF">CQA54_04200</name>
</gene>
<dbReference type="OrthoDB" id="5293449at2"/>
<dbReference type="Pfam" id="PF14520">
    <property type="entry name" value="HHH_5"/>
    <property type="match status" value="1"/>
</dbReference>
<dbReference type="GO" id="GO:0005524">
    <property type="term" value="F:ATP binding"/>
    <property type="evidence" value="ECO:0007669"/>
    <property type="project" value="InterPro"/>
</dbReference>
<comment type="caution">
    <text evidence="8">The sequence shown here is derived from an EMBL/GenBank/DDBJ whole genome shotgun (WGS) entry which is preliminary data.</text>
</comment>
<keyword evidence="3 6" id="KW-0238">DNA-binding</keyword>
<dbReference type="InterPro" id="IPR010994">
    <property type="entry name" value="RuvA_2-like"/>
</dbReference>
<dbReference type="SUPFAM" id="SSF50249">
    <property type="entry name" value="Nucleic acid-binding proteins"/>
    <property type="match status" value="1"/>
</dbReference>
<dbReference type="GO" id="GO:0006281">
    <property type="term" value="P:DNA repair"/>
    <property type="evidence" value="ECO:0007669"/>
    <property type="project" value="UniProtKB-UniRule"/>
</dbReference>
<dbReference type="EMBL" id="NXLT01000003">
    <property type="protein sequence ID" value="RDU67202.1"/>
    <property type="molecule type" value="Genomic_DNA"/>
</dbReference>
<dbReference type="GO" id="GO:0009378">
    <property type="term" value="F:four-way junction helicase activity"/>
    <property type="evidence" value="ECO:0007669"/>
    <property type="project" value="InterPro"/>
</dbReference>
<dbReference type="SUPFAM" id="SSF46929">
    <property type="entry name" value="DNA helicase RuvA subunit, C-terminal domain"/>
    <property type="match status" value="1"/>
</dbReference>
<dbReference type="Pfam" id="PF07499">
    <property type="entry name" value="RuvA_C"/>
    <property type="match status" value="1"/>
</dbReference>
<dbReference type="Gene3D" id="1.10.150.20">
    <property type="entry name" value="5' to 3' exonuclease, C-terminal subdomain"/>
    <property type="match status" value="1"/>
</dbReference>
<evidence type="ECO:0000256" key="1">
    <source>
        <dbReference type="ARBA" id="ARBA00022490"/>
    </source>
</evidence>